<dbReference type="FunFam" id="3.40.50.720:FF:000084">
    <property type="entry name" value="Short-chain dehydrogenase reductase"/>
    <property type="match status" value="1"/>
</dbReference>
<sequence length="256" mass="27336">MDFSSKVILITGASGGIGASCALRFASLGADLALVGRNSENLENIAGKCEETKGLRPLTIIADVSIDEDVERIVQETIDRYGKIDVLVNNAGFLIMSGLSGDIENFDKMMATNIRGTYLLTQKTVPYLLETKGNIVNISSIVSIKPVPAMLGYSMTKAAMDIFTKCIALELGPKGVRANMVNPGPVDTNLFTANSLTPEQNNQYLSKVSEAIPLRKVSKGEDVAKLVSFLASDDASCITGTNNIIDCGLILGETFF</sequence>
<dbReference type="SUPFAM" id="SSF51735">
    <property type="entry name" value="NAD(P)-binding Rossmann-fold domains"/>
    <property type="match status" value="1"/>
</dbReference>
<dbReference type="InterPro" id="IPR002347">
    <property type="entry name" value="SDR_fam"/>
</dbReference>
<keyword evidence="3" id="KW-1185">Reference proteome</keyword>
<dbReference type="InterPro" id="IPR020904">
    <property type="entry name" value="Sc_DH/Rdtase_CS"/>
</dbReference>
<dbReference type="PRINTS" id="PR00080">
    <property type="entry name" value="SDRFAMILY"/>
</dbReference>
<name>A0AAV1K1H5_9NEOP</name>
<dbReference type="Gene3D" id="3.40.50.720">
    <property type="entry name" value="NAD(P)-binding Rossmann-like Domain"/>
    <property type="match status" value="1"/>
</dbReference>
<dbReference type="PROSITE" id="PS51257">
    <property type="entry name" value="PROKAR_LIPOPROTEIN"/>
    <property type="match status" value="1"/>
</dbReference>
<organism evidence="2 3">
    <name type="scientific">Leptosia nina</name>
    <dbReference type="NCBI Taxonomy" id="320188"/>
    <lineage>
        <taxon>Eukaryota</taxon>
        <taxon>Metazoa</taxon>
        <taxon>Ecdysozoa</taxon>
        <taxon>Arthropoda</taxon>
        <taxon>Hexapoda</taxon>
        <taxon>Insecta</taxon>
        <taxon>Pterygota</taxon>
        <taxon>Neoptera</taxon>
        <taxon>Endopterygota</taxon>
        <taxon>Lepidoptera</taxon>
        <taxon>Glossata</taxon>
        <taxon>Ditrysia</taxon>
        <taxon>Papilionoidea</taxon>
        <taxon>Pieridae</taxon>
        <taxon>Pierinae</taxon>
        <taxon>Leptosia</taxon>
    </lineage>
</organism>
<evidence type="ECO:0000313" key="2">
    <source>
        <dbReference type="EMBL" id="CAK1555629.1"/>
    </source>
</evidence>
<dbReference type="PANTHER" id="PTHR43975">
    <property type="entry name" value="ZGC:101858"/>
    <property type="match status" value="1"/>
</dbReference>
<dbReference type="InterPro" id="IPR036291">
    <property type="entry name" value="NAD(P)-bd_dom_sf"/>
</dbReference>
<comment type="caution">
    <text evidence="2">The sequence shown here is derived from an EMBL/GenBank/DDBJ whole genome shotgun (WGS) entry which is preliminary data.</text>
</comment>
<gene>
    <name evidence="2" type="ORF">LNINA_LOCUS14433</name>
</gene>
<dbReference type="EMBL" id="CAVLEF010000280">
    <property type="protein sequence ID" value="CAK1555629.1"/>
    <property type="molecule type" value="Genomic_DNA"/>
</dbReference>
<evidence type="ECO:0000313" key="3">
    <source>
        <dbReference type="Proteomes" id="UP001497472"/>
    </source>
</evidence>
<dbReference type="PRINTS" id="PR00081">
    <property type="entry name" value="GDHRDH"/>
</dbReference>
<protein>
    <submittedName>
        <fullName evidence="2">Uncharacterized protein</fullName>
    </submittedName>
</protein>
<evidence type="ECO:0000256" key="1">
    <source>
        <dbReference type="ARBA" id="ARBA00023002"/>
    </source>
</evidence>
<keyword evidence="1" id="KW-0560">Oxidoreductase</keyword>
<dbReference type="AlphaFoldDB" id="A0AAV1K1H5"/>
<dbReference type="Proteomes" id="UP001497472">
    <property type="component" value="Unassembled WGS sequence"/>
</dbReference>
<accession>A0AAV1K1H5</accession>
<dbReference type="Pfam" id="PF13561">
    <property type="entry name" value="adh_short_C2"/>
    <property type="match status" value="1"/>
</dbReference>
<proteinExistence type="predicted"/>
<dbReference type="PROSITE" id="PS00061">
    <property type="entry name" value="ADH_SHORT"/>
    <property type="match status" value="1"/>
</dbReference>
<reference evidence="2 3" key="1">
    <citation type="submission" date="2023-11" db="EMBL/GenBank/DDBJ databases">
        <authorList>
            <person name="Okamura Y."/>
        </authorList>
    </citation>
    <scope>NUCLEOTIDE SEQUENCE [LARGE SCALE GENOMIC DNA]</scope>
</reference>
<dbReference type="PANTHER" id="PTHR43975:SF2">
    <property type="entry name" value="EG:BACR7A4.14 PROTEIN-RELATED"/>
    <property type="match status" value="1"/>
</dbReference>
<dbReference type="GO" id="GO:0016491">
    <property type="term" value="F:oxidoreductase activity"/>
    <property type="evidence" value="ECO:0007669"/>
    <property type="project" value="UniProtKB-KW"/>
</dbReference>